<name>A0ACB5UE14_9FIRM</name>
<organism evidence="1 2">
    <name type="scientific">Vallitalea maricola</name>
    <dbReference type="NCBI Taxonomy" id="3074433"/>
    <lineage>
        <taxon>Bacteria</taxon>
        <taxon>Bacillati</taxon>
        <taxon>Bacillota</taxon>
        <taxon>Clostridia</taxon>
        <taxon>Lachnospirales</taxon>
        <taxon>Vallitaleaceae</taxon>
        <taxon>Vallitalea</taxon>
    </lineage>
</organism>
<dbReference type="EMBL" id="BTPU01000005">
    <property type="protein sequence ID" value="GMQ61174.1"/>
    <property type="molecule type" value="Genomic_DNA"/>
</dbReference>
<proteinExistence type="predicted"/>
<evidence type="ECO:0000313" key="2">
    <source>
        <dbReference type="Proteomes" id="UP001374599"/>
    </source>
</evidence>
<reference evidence="1" key="1">
    <citation type="submission" date="2023-09" db="EMBL/GenBank/DDBJ databases">
        <title>Vallitalea sediminicola and Vallitalea maricola sp. nov., anaerobic bacteria isolated from marine sediment.</title>
        <authorList>
            <person name="Hirano S."/>
            <person name="Maeda A."/>
            <person name="Terahara T."/>
            <person name="Mori K."/>
            <person name="Hamada M."/>
            <person name="Matsumoto R."/>
            <person name="Kobayashi T."/>
        </authorList>
    </citation>
    <scope>NUCLEOTIDE SEQUENCE</scope>
    <source>
        <strain evidence="1">AN17-2</strain>
    </source>
</reference>
<accession>A0ACB5UE14</accession>
<sequence length="90" mass="10198">MSLLEKVKSIPVGSKITIIAKGHFGNEVTEKATYMGNLRQHGYITPCNAWAAYKGEGDTPCYKIDYRPYKKHTVYTSAIDWTIKDIKVGW</sequence>
<keyword evidence="2" id="KW-1185">Reference proteome</keyword>
<evidence type="ECO:0000313" key="1">
    <source>
        <dbReference type="EMBL" id="GMQ61174.1"/>
    </source>
</evidence>
<protein>
    <submittedName>
        <fullName evidence="1">Uncharacterized protein</fullName>
    </submittedName>
</protein>
<gene>
    <name evidence="1" type="ORF">AN2V17_04020</name>
</gene>
<comment type="caution">
    <text evidence="1">The sequence shown here is derived from an EMBL/GenBank/DDBJ whole genome shotgun (WGS) entry which is preliminary data.</text>
</comment>
<dbReference type="Proteomes" id="UP001374599">
    <property type="component" value="Unassembled WGS sequence"/>
</dbReference>